<dbReference type="Proteomes" id="UP000320300">
    <property type="component" value="Unassembled WGS sequence"/>
</dbReference>
<keyword evidence="3" id="KW-1185">Reference proteome</keyword>
<dbReference type="AlphaFoldDB" id="A0A521DQQ6"/>
<name>A0A521DQQ6_9SPHI</name>
<sequence>MLTVIGILSSYSCHSSAFFRTSLTSICTFLTMLGMMITTLISALLANICANTANVLSKRATHTHQLSGRVADGCTLHIKLNTPRHHFHVFFLSA</sequence>
<keyword evidence="1" id="KW-0812">Transmembrane</keyword>
<evidence type="ECO:0000313" key="3">
    <source>
        <dbReference type="Proteomes" id="UP000320300"/>
    </source>
</evidence>
<dbReference type="EMBL" id="FXTN01000006">
    <property type="protein sequence ID" value="SMO73932.1"/>
    <property type="molecule type" value="Genomic_DNA"/>
</dbReference>
<accession>A0A521DQQ6</accession>
<evidence type="ECO:0000313" key="2">
    <source>
        <dbReference type="EMBL" id="SMO73932.1"/>
    </source>
</evidence>
<evidence type="ECO:0000256" key="1">
    <source>
        <dbReference type="SAM" id="Phobius"/>
    </source>
</evidence>
<reference evidence="2 3" key="1">
    <citation type="submission" date="2017-05" db="EMBL/GenBank/DDBJ databases">
        <authorList>
            <person name="Varghese N."/>
            <person name="Submissions S."/>
        </authorList>
    </citation>
    <scope>NUCLEOTIDE SEQUENCE [LARGE SCALE GENOMIC DNA]</scope>
    <source>
        <strain evidence="2 3">DSM 19036</strain>
    </source>
</reference>
<feature type="transmembrane region" description="Helical" evidence="1">
    <location>
        <begin position="31"/>
        <end position="50"/>
    </location>
</feature>
<keyword evidence="1" id="KW-1133">Transmembrane helix</keyword>
<protein>
    <submittedName>
        <fullName evidence="2">Uncharacterized protein</fullName>
    </submittedName>
</protein>
<organism evidence="2 3">
    <name type="scientific">Pedobacter westerhofensis</name>
    <dbReference type="NCBI Taxonomy" id="425512"/>
    <lineage>
        <taxon>Bacteria</taxon>
        <taxon>Pseudomonadati</taxon>
        <taxon>Bacteroidota</taxon>
        <taxon>Sphingobacteriia</taxon>
        <taxon>Sphingobacteriales</taxon>
        <taxon>Sphingobacteriaceae</taxon>
        <taxon>Pedobacter</taxon>
    </lineage>
</organism>
<gene>
    <name evidence="2" type="ORF">SAMN06265348_10698</name>
</gene>
<keyword evidence="1" id="KW-0472">Membrane</keyword>
<proteinExistence type="predicted"/>